<dbReference type="Proteomes" id="UP001597337">
    <property type="component" value="Unassembled WGS sequence"/>
</dbReference>
<evidence type="ECO:0008006" key="4">
    <source>
        <dbReference type="Google" id="ProtNLM"/>
    </source>
</evidence>
<keyword evidence="3" id="KW-1185">Reference proteome</keyword>
<organism evidence="2 3">
    <name type="scientific">Thiorhodococcus fuscus</name>
    <dbReference type="NCBI Taxonomy" id="527200"/>
    <lineage>
        <taxon>Bacteria</taxon>
        <taxon>Pseudomonadati</taxon>
        <taxon>Pseudomonadota</taxon>
        <taxon>Gammaproteobacteria</taxon>
        <taxon>Chromatiales</taxon>
        <taxon>Chromatiaceae</taxon>
        <taxon>Thiorhodococcus</taxon>
    </lineage>
</organism>
<gene>
    <name evidence="2" type="ORF">ACFSJC_11175</name>
</gene>
<comment type="caution">
    <text evidence="2">The sequence shown here is derived from an EMBL/GenBank/DDBJ whole genome shotgun (WGS) entry which is preliminary data.</text>
</comment>
<sequence length="63" mass="6951">MMMHAVFHSDSTWADARDVRASRQQKGCSKGFGPEDIARPIRVRMRAPIEPKPAPGTLQAAAF</sequence>
<evidence type="ECO:0000256" key="1">
    <source>
        <dbReference type="SAM" id="MobiDB-lite"/>
    </source>
</evidence>
<dbReference type="EMBL" id="JBHUHX010000025">
    <property type="protein sequence ID" value="MFD2112403.1"/>
    <property type="molecule type" value="Genomic_DNA"/>
</dbReference>
<dbReference type="RefSeq" id="WP_386026659.1">
    <property type="nucleotide sequence ID" value="NZ_JBHUHX010000025.1"/>
</dbReference>
<feature type="region of interest" description="Disordered" evidence="1">
    <location>
        <begin position="18"/>
        <end position="40"/>
    </location>
</feature>
<evidence type="ECO:0000313" key="2">
    <source>
        <dbReference type="EMBL" id="MFD2112403.1"/>
    </source>
</evidence>
<protein>
    <recommendedName>
        <fullName evidence="4">Transposase</fullName>
    </recommendedName>
</protein>
<accession>A0ABW4YBB7</accession>
<name>A0ABW4YBB7_9GAMM</name>
<evidence type="ECO:0000313" key="3">
    <source>
        <dbReference type="Proteomes" id="UP001597337"/>
    </source>
</evidence>
<reference evidence="3" key="1">
    <citation type="journal article" date="2019" name="Int. J. Syst. Evol. Microbiol.">
        <title>The Global Catalogue of Microorganisms (GCM) 10K type strain sequencing project: providing services to taxonomists for standard genome sequencing and annotation.</title>
        <authorList>
            <consortium name="The Broad Institute Genomics Platform"/>
            <consortium name="The Broad Institute Genome Sequencing Center for Infectious Disease"/>
            <person name="Wu L."/>
            <person name="Ma J."/>
        </authorList>
    </citation>
    <scope>NUCLEOTIDE SEQUENCE [LARGE SCALE GENOMIC DNA]</scope>
    <source>
        <strain evidence="3">KACC 12597</strain>
    </source>
</reference>
<proteinExistence type="predicted"/>